<dbReference type="InterPro" id="IPR002052">
    <property type="entry name" value="DNA_methylase_N6_adenine_CS"/>
</dbReference>
<name>A0A2P5SXX4_9GAMM</name>
<dbReference type="RefSeq" id="WP_136131770.1">
    <property type="nucleotide sequence ID" value="NZ_PDKS01000003.1"/>
</dbReference>
<evidence type="ECO:0000256" key="6">
    <source>
        <dbReference type="ARBA" id="ARBA00022679"/>
    </source>
</evidence>
<dbReference type="Proteomes" id="UP000296034">
    <property type="component" value="Unassembled WGS sequence"/>
</dbReference>
<keyword evidence="8" id="KW-0698">rRNA processing</keyword>
<dbReference type="PROSITE" id="PS00092">
    <property type="entry name" value="N6_MTASE"/>
    <property type="match status" value="1"/>
</dbReference>
<sequence>MKKNYRSGYIRIIGGQWRRHKLPVLNSIGLQPTTDRIRETLFNWLNPIIKNSNCLDCFTGSGALGFESLSRYANFVTMLESNITVVKQLQKNLKFFNVSNSEIIKTNTLFWLKQKGRPFDIVFIDPPFDSDFISETMFLLDNNGWLSDHALIYIESKKIKMVNIPYNWILYKKNTAGKVVYCLYRIKK</sequence>
<dbReference type="NCBIfam" id="TIGR00095">
    <property type="entry name" value="16S rRNA (guanine(966)-N(2))-methyltransferase RsmD"/>
    <property type="match status" value="1"/>
</dbReference>
<accession>A0A2P5SXX4</accession>
<dbReference type="EC" id="2.1.1.171" evidence="3 8"/>
<dbReference type="OrthoDB" id="9803017at2"/>
<keyword evidence="6 8" id="KW-0808">Transferase</keyword>
<dbReference type="Gene3D" id="3.40.50.150">
    <property type="entry name" value="Vaccinia Virus protein VP39"/>
    <property type="match status" value="1"/>
</dbReference>
<proteinExistence type="inferred from homology"/>
<dbReference type="EMBL" id="PDKS01000003">
    <property type="protein sequence ID" value="PPI87153.1"/>
    <property type="molecule type" value="Genomic_DNA"/>
</dbReference>
<dbReference type="InterPro" id="IPR004398">
    <property type="entry name" value="RNA_MeTrfase_RsmD"/>
</dbReference>
<dbReference type="CDD" id="cd02440">
    <property type="entry name" value="AdoMet_MTases"/>
    <property type="match status" value="1"/>
</dbReference>
<dbReference type="InterPro" id="IPR029063">
    <property type="entry name" value="SAM-dependent_MTases_sf"/>
</dbReference>
<reference evidence="9 10" key="1">
    <citation type="journal article" date="2018" name="Genome Biol. Evol.">
        <title>Cladogenesis and Genomic Streamlining in Extracellular Endosymbionts of Tropical Stink Bugs.</title>
        <authorList>
            <person name="Otero-Bravo A."/>
            <person name="Goffredi S."/>
            <person name="Sabree Z.L."/>
        </authorList>
    </citation>
    <scope>NUCLEOTIDE SEQUENCE [LARGE SCALE GENOMIC DNA]</scope>
    <source>
        <strain evidence="9 10">SoET</strain>
    </source>
</reference>
<comment type="caution">
    <text evidence="9">The sequence shown here is derived from an EMBL/GenBank/DDBJ whole genome shotgun (WGS) entry which is preliminary data.</text>
</comment>
<evidence type="ECO:0000256" key="1">
    <source>
        <dbReference type="ARBA" id="ARBA00002649"/>
    </source>
</evidence>
<comment type="similarity">
    <text evidence="2 8">Belongs to the methyltransferase superfamily. RsmD family.</text>
</comment>
<dbReference type="Pfam" id="PF03602">
    <property type="entry name" value="Cons_hypoth95"/>
    <property type="match status" value="1"/>
</dbReference>
<evidence type="ECO:0000256" key="7">
    <source>
        <dbReference type="ARBA" id="ARBA00048326"/>
    </source>
</evidence>
<protein>
    <recommendedName>
        <fullName evidence="4 8">Ribosomal RNA small subunit methyltransferase D</fullName>
        <ecNumber evidence="3 8">2.1.1.171</ecNumber>
    </recommendedName>
</protein>
<evidence type="ECO:0000313" key="10">
    <source>
        <dbReference type="Proteomes" id="UP000296034"/>
    </source>
</evidence>
<dbReference type="AlphaFoldDB" id="A0A2P5SXX4"/>
<comment type="catalytic activity">
    <reaction evidence="7 8">
        <text>guanosine(966) in 16S rRNA + S-adenosyl-L-methionine = N(2)-methylguanosine(966) in 16S rRNA + S-adenosyl-L-homocysteine + H(+)</text>
        <dbReference type="Rhea" id="RHEA:23548"/>
        <dbReference type="Rhea" id="RHEA-COMP:10211"/>
        <dbReference type="Rhea" id="RHEA-COMP:10212"/>
        <dbReference type="ChEBI" id="CHEBI:15378"/>
        <dbReference type="ChEBI" id="CHEBI:57856"/>
        <dbReference type="ChEBI" id="CHEBI:59789"/>
        <dbReference type="ChEBI" id="CHEBI:74269"/>
        <dbReference type="ChEBI" id="CHEBI:74481"/>
        <dbReference type="EC" id="2.1.1.171"/>
    </reaction>
</comment>
<evidence type="ECO:0000256" key="3">
    <source>
        <dbReference type="ARBA" id="ARBA00012141"/>
    </source>
</evidence>
<evidence type="ECO:0000256" key="4">
    <source>
        <dbReference type="ARBA" id="ARBA00013682"/>
    </source>
</evidence>
<dbReference type="PANTHER" id="PTHR43542:SF1">
    <property type="entry name" value="METHYLTRANSFERASE"/>
    <property type="match status" value="1"/>
</dbReference>
<dbReference type="PIRSF" id="PIRSF004553">
    <property type="entry name" value="CHP00095"/>
    <property type="match status" value="1"/>
</dbReference>
<dbReference type="PANTHER" id="PTHR43542">
    <property type="entry name" value="METHYLTRANSFERASE"/>
    <property type="match status" value="1"/>
</dbReference>
<comment type="function">
    <text evidence="1 8">Specifically methylates the guanine in position 966 of 16S rRNA in the assembled 30S particle.</text>
</comment>
<dbReference type="SUPFAM" id="SSF53335">
    <property type="entry name" value="S-adenosyl-L-methionine-dependent methyltransferases"/>
    <property type="match status" value="1"/>
</dbReference>
<evidence type="ECO:0000256" key="8">
    <source>
        <dbReference type="PIRNR" id="PIRNR004553"/>
    </source>
</evidence>
<gene>
    <name evidence="9" type="primary">rsmD</name>
    <name evidence="9" type="ORF">CRV11_02435</name>
</gene>
<evidence type="ECO:0000313" key="9">
    <source>
        <dbReference type="EMBL" id="PPI87153.1"/>
    </source>
</evidence>
<keyword evidence="5 8" id="KW-0489">Methyltransferase</keyword>
<keyword evidence="8" id="KW-0949">S-adenosyl-L-methionine</keyword>
<organism evidence="9 10">
    <name type="scientific">Candidatus Pantoea edessiphila</name>
    <dbReference type="NCBI Taxonomy" id="2044610"/>
    <lineage>
        <taxon>Bacteria</taxon>
        <taxon>Pseudomonadati</taxon>
        <taxon>Pseudomonadota</taxon>
        <taxon>Gammaproteobacteria</taxon>
        <taxon>Enterobacterales</taxon>
        <taxon>Erwiniaceae</taxon>
        <taxon>Pantoea</taxon>
    </lineage>
</organism>
<evidence type="ECO:0000256" key="2">
    <source>
        <dbReference type="ARBA" id="ARBA00005269"/>
    </source>
</evidence>
<dbReference type="GO" id="GO:0052913">
    <property type="term" value="F:16S rRNA (guanine(966)-N(2))-methyltransferase activity"/>
    <property type="evidence" value="ECO:0007669"/>
    <property type="project" value="UniProtKB-EC"/>
</dbReference>
<dbReference type="GO" id="GO:0003676">
    <property type="term" value="F:nucleic acid binding"/>
    <property type="evidence" value="ECO:0007669"/>
    <property type="project" value="InterPro"/>
</dbReference>
<evidence type="ECO:0000256" key="5">
    <source>
        <dbReference type="ARBA" id="ARBA00022603"/>
    </source>
</evidence>